<dbReference type="AlphaFoldDB" id="A0A7J5ZWZ0"/>
<dbReference type="GO" id="GO:0005759">
    <property type="term" value="C:mitochondrial matrix"/>
    <property type="evidence" value="ECO:0007669"/>
    <property type="project" value="TreeGrafter"/>
</dbReference>
<proteinExistence type="predicted"/>
<protein>
    <recommendedName>
        <fullName evidence="3">RAP domain-containing protein</fullName>
    </recommendedName>
</protein>
<dbReference type="PANTHER" id="PTHR21228">
    <property type="entry name" value="FAST LEU-RICH DOMAIN-CONTAINING"/>
    <property type="match status" value="1"/>
</dbReference>
<evidence type="ECO:0000259" key="3">
    <source>
        <dbReference type="PROSITE" id="PS51286"/>
    </source>
</evidence>
<comment type="caution">
    <text evidence="4">The sequence shown here is derived from an EMBL/GenBank/DDBJ whole genome shotgun (WGS) entry which is preliminary data.</text>
</comment>
<dbReference type="Proteomes" id="UP000593565">
    <property type="component" value="Unassembled WGS sequence"/>
</dbReference>
<dbReference type="GO" id="GO:0003723">
    <property type="term" value="F:RNA binding"/>
    <property type="evidence" value="ECO:0007669"/>
    <property type="project" value="TreeGrafter"/>
</dbReference>
<dbReference type="EMBL" id="JAAGNN010000021">
    <property type="protein sequence ID" value="KAF4074933.1"/>
    <property type="molecule type" value="Genomic_DNA"/>
</dbReference>
<dbReference type="GO" id="GO:0044528">
    <property type="term" value="P:regulation of mitochondrial mRNA stability"/>
    <property type="evidence" value="ECO:0007669"/>
    <property type="project" value="InterPro"/>
</dbReference>
<evidence type="ECO:0000256" key="1">
    <source>
        <dbReference type="ARBA" id="ARBA00004173"/>
    </source>
</evidence>
<dbReference type="PANTHER" id="PTHR21228:SF1">
    <property type="entry name" value="FAST KINASE DOMAIN-CONTAINING PROTEIN 2, MITOCHONDRIAL"/>
    <property type="match status" value="1"/>
</dbReference>
<dbReference type="PROSITE" id="PS51286">
    <property type="entry name" value="RAP"/>
    <property type="match status" value="1"/>
</dbReference>
<keyword evidence="2" id="KW-0496">Mitochondrion</keyword>
<dbReference type="Pfam" id="PF06743">
    <property type="entry name" value="FAST_1"/>
    <property type="match status" value="1"/>
</dbReference>
<dbReference type="GO" id="GO:0000963">
    <property type="term" value="P:mitochondrial RNA processing"/>
    <property type="evidence" value="ECO:0007669"/>
    <property type="project" value="TreeGrafter"/>
</dbReference>
<gene>
    <name evidence="4" type="ORF">AMELA_G00228970</name>
</gene>
<dbReference type="SMART" id="SM00952">
    <property type="entry name" value="RAP"/>
    <property type="match status" value="1"/>
</dbReference>
<dbReference type="InterPro" id="IPR050870">
    <property type="entry name" value="FAST_kinase"/>
</dbReference>
<evidence type="ECO:0000313" key="4">
    <source>
        <dbReference type="EMBL" id="KAF4074933.1"/>
    </source>
</evidence>
<name>A0A7J5ZWZ0_AMEME</name>
<evidence type="ECO:0000256" key="2">
    <source>
        <dbReference type="ARBA" id="ARBA00023128"/>
    </source>
</evidence>
<sequence length="676" mass="76133">MAAGCRCVRDSAGVSACEGDGGRITVEGPVVFGLVFTIRMNVFLMRSGEMFRFAAILGRYARLNRNGIRNSTTPCLVRAGRTLQGAAFNGPRCFRQRETRTLSYDERTESLTLSLRVPDSAASKMEQKSTFYQELANCGSPSDVLDLVDRCGVEPQCISNSLTRMWHTTKKISEEQRRWELRLMAEHPAFEKLCHSARTNAPRMHSHSLAFTLLALVKLGVSQSSHVVQTVLRVIQERLNEFENEKALSVLASCLSEMESSQNADALKQGLKLILEDRIPTIQSVMLLHTTMRLFGKDASPAIKQKLEKSALSMADRFTLLNVQYMLDTLAVIRLNSKPLLDVCRKKLAENVHSISFTRLMAILKSCGDLRYRNLHLFTSISEYLASTLPMWSNKQVMLILLEFKRLGFRPVALMDAFAERIVQKPDNFTLRDLQGVLKSYSFLNHHLKENQQAFLESVTHSLQSYLPKMSSTDLLKAISCLCVFGHFPQAPLEKLLQKEVLDELLKEESPFSAQQERLLRTLDLCLRLDDPALSPSVSPILHLRHSPPQRRPVDPVLLVALQNLLGEDAVLDSVVEEGHYFIDFVVTLPPNTDEEQSLRIALLCASPTSFCFGTTHPIGAMALTIRHLKLLGYEPVLVPMQELVSRSAEERADLLKKFIFPQQEKFKSVQDCEAN</sequence>
<keyword evidence="5" id="KW-1185">Reference proteome</keyword>
<accession>A0A7J5ZWZ0</accession>
<reference evidence="4 5" key="1">
    <citation type="submission" date="2020-02" db="EMBL/GenBank/DDBJ databases">
        <title>A chromosome-scale genome assembly of the black bullhead catfish (Ameiurus melas).</title>
        <authorList>
            <person name="Wen M."/>
            <person name="Zham M."/>
            <person name="Cabau C."/>
            <person name="Klopp C."/>
            <person name="Donnadieu C."/>
            <person name="Roques C."/>
            <person name="Bouchez O."/>
            <person name="Lampietro C."/>
            <person name="Jouanno E."/>
            <person name="Herpin A."/>
            <person name="Louis A."/>
            <person name="Berthelot C."/>
            <person name="Parey E."/>
            <person name="Roest-Crollius H."/>
            <person name="Braasch I."/>
            <person name="Postlethwait J."/>
            <person name="Robinson-Rechavi M."/>
            <person name="Echchiki A."/>
            <person name="Begum T."/>
            <person name="Montfort J."/>
            <person name="Schartl M."/>
            <person name="Bobe J."/>
            <person name="Guiguen Y."/>
        </authorList>
    </citation>
    <scope>NUCLEOTIDE SEQUENCE [LARGE SCALE GENOMIC DNA]</scope>
    <source>
        <strain evidence="4">M_S1</strain>
        <tissue evidence="4">Blood</tissue>
    </source>
</reference>
<organism evidence="4 5">
    <name type="scientific">Ameiurus melas</name>
    <name type="common">Black bullhead</name>
    <name type="synonym">Silurus melas</name>
    <dbReference type="NCBI Taxonomy" id="219545"/>
    <lineage>
        <taxon>Eukaryota</taxon>
        <taxon>Metazoa</taxon>
        <taxon>Chordata</taxon>
        <taxon>Craniata</taxon>
        <taxon>Vertebrata</taxon>
        <taxon>Euteleostomi</taxon>
        <taxon>Actinopterygii</taxon>
        <taxon>Neopterygii</taxon>
        <taxon>Teleostei</taxon>
        <taxon>Ostariophysi</taxon>
        <taxon>Siluriformes</taxon>
        <taxon>Ictaluridae</taxon>
        <taxon>Ameiurus</taxon>
    </lineage>
</organism>
<dbReference type="InterPro" id="IPR013584">
    <property type="entry name" value="RAP"/>
</dbReference>
<evidence type="ECO:0000313" key="5">
    <source>
        <dbReference type="Proteomes" id="UP000593565"/>
    </source>
</evidence>
<comment type="subcellular location">
    <subcellularLocation>
        <location evidence="1">Mitochondrion</location>
    </subcellularLocation>
</comment>
<dbReference type="GO" id="GO:0035770">
    <property type="term" value="C:ribonucleoprotein granule"/>
    <property type="evidence" value="ECO:0007669"/>
    <property type="project" value="TreeGrafter"/>
</dbReference>
<dbReference type="InterPro" id="IPR010622">
    <property type="entry name" value="FAST_Leu-rich"/>
</dbReference>
<feature type="domain" description="RAP" evidence="3">
    <location>
        <begin position="601"/>
        <end position="658"/>
    </location>
</feature>